<evidence type="ECO:0000313" key="3">
    <source>
        <dbReference type="Proteomes" id="UP000054538"/>
    </source>
</evidence>
<name>A0A0D0E9H4_9AGAM</name>
<dbReference type="AlphaFoldDB" id="A0A0D0E9H4"/>
<dbReference type="STRING" id="930991.A0A0D0E9H4"/>
<keyword evidence="3" id="KW-1185">Reference proteome</keyword>
<protein>
    <submittedName>
        <fullName evidence="2">Uncharacterized protein</fullName>
    </submittedName>
</protein>
<evidence type="ECO:0000313" key="2">
    <source>
        <dbReference type="EMBL" id="KIK99399.1"/>
    </source>
</evidence>
<dbReference type="InParanoid" id="A0A0D0E9H4"/>
<organism evidence="2 3">
    <name type="scientific">Paxillus rubicundulus Ve08.2h10</name>
    <dbReference type="NCBI Taxonomy" id="930991"/>
    <lineage>
        <taxon>Eukaryota</taxon>
        <taxon>Fungi</taxon>
        <taxon>Dikarya</taxon>
        <taxon>Basidiomycota</taxon>
        <taxon>Agaricomycotina</taxon>
        <taxon>Agaricomycetes</taxon>
        <taxon>Agaricomycetidae</taxon>
        <taxon>Boletales</taxon>
        <taxon>Paxilineae</taxon>
        <taxon>Paxillaceae</taxon>
        <taxon>Paxillus</taxon>
    </lineage>
</organism>
<reference evidence="3" key="2">
    <citation type="submission" date="2015-01" db="EMBL/GenBank/DDBJ databases">
        <title>Evolutionary Origins and Diversification of the Mycorrhizal Mutualists.</title>
        <authorList>
            <consortium name="DOE Joint Genome Institute"/>
            <consortium name="Mycorrhizal Genomics Consortium"/>
            <person name="Kohler A."/>
            <person name="Kuo A."/>
            <person name="Nagy L.G."/>
            <person name="Floudas D."/>
            <person name="Copeland A."/>
            <person name="Barry K.W."/>
            <person name="Cichocki N."/>
            <person name="Veneault-Fourrey C."/>
            <person name="LaButti K."/>
            <person name="Lindquist E.A."/>
            <person name="Lipzen A."/>
            <person name="Lundell T."/>
            <person name="Morin E."/>
            <person name="Murat C."/>
            <person name="Riley R."/>
            <person name="Ohm R."/>
            <person name="Sun H."/>
            <person name="Tunlid A."/>
            <person name="Henrissat B."/>
            <person name="Grigoriev I.V."/>
            <person name="Hibbett D.S."/>
            <person name="Martin F."/>
        </authorList>
    </citation>
    <scope>NUCLEOTIDE SEQUENCE [LARGE SCALE GENOMIC DNA]</scope>
    <source>
        <strain evidence="3">Ve08.2h10</strain>
    </source>
</reference>
<feature type="compositionally biased region" description="Basic and acidic residues" evidence="1">
    <location>
        <begin position="186"/>
        <end position="202"/>
    </location>
</feature>
<proteinExistence type="predicted"/>
<reference evidence="2 3" key="1">
    <citation type="submission" date="2014-04" db="EMBL/GenBank/DDBJ databases">
        <authorList>
            <consortium name="DOE Joint Genome Institute"/>
            <person name="Kuo A."/>
            <person name="Kohler A."/>
            <person name="Jargeat P."/>
            <person name="Nagy L.G."/>
            <person name="Floudas D."/>
            <person name="Copeland A."/>
            <person name="Barry K.W."/>
            <person name="Cichocki N."/>
            <person name="Veneault-Fourrey C."/>
            <person name="LaButti K."/>
            <person name="Lindquist E.A."/>
            <person name="Lipzen A."/>
            <person name="Lundell T."/>
            <person name="Morin E."/>
            <person name="Murat C."/>
            <person name="Sun H."/>
            <person name="Tunlid A."/>
            <person name="Henrissat B."/>
            <person name="Grigoriev I.V."/>
            <person name="Hibbett D.S."/>
            <person name="Martin F."/>
            <person name="Nordberg H.P."/>
            <person name="Cantor M.N."/>
            <person name="Hua S.X."/>
        </authorList>
    </citation>
    <scope>NUCLEOTIDE SEQUENCE [LARGE SCALE GENOMIC DNA]</scope>
    <source>
        <strain evidence="2 3">Ve08.2h10</strain>
    </source>
</reference>
<dbReference type="Proteomes" id="UP000054538">
    <property type="component" value="Unassembled WGS sequence"/>
</dbReference>
<feature type="compositionally biased region" description="Low complexity" evidence="1">
    <location>
        <begin position="96"/>
        <end position="107"/>
    </location>
</feature>
<evidence type="ECO:0000256" key="1">
    <source>
        <dbReference type="SAM" id="MobiDB-lite"/>
    </source>
</evidence>
<dbReference type="EMBL" id="KN824861">
    <property type="protein sequence ID" value="KIK99399.1"/>
    <property type="molecule type" value="Genomic_DNA"/>
</dbReference>
<feature type="compositionally biased region" description="Basic and acidic residues" evidence="1">
    <location>
        <begin position="18"/>
        <end position="28"/>
    </location>
</feature>
<feature type="region of interest" description="Disordered" evidence="1">
    <location>
        <begin position="152"/>
        <end position="218"/>
    </location>
</feature>
<dbReference type="HOGENOM" id="CLU_084281_0_0_1"/>
<feature type="region of interest" description="Disordered" evidence="1">
    <location>
        <begin position="77"/>
        <end position="118"/>
    </location>
</feature>
<feature type="region of interest" description="Disordered" evidence="1">
    <location>
        <begin position="18"/>
        <end position="40"/>
    </location>
</feature>
<sequence>MFSFLFSCCGFRQRRHETHAVPDERTRLIPDAQDTPTQPRVIDQQRLKDRLGTVIRSKEGKMVNVNAQFPFNLHNQELGEQSSSRSSRHVSGGTGASSRRASPSPHRSLYKSPSSTSIHRDVEELATCQHLAQNGNHPAPILNVRLVKPSVAARSRQSARGRPGRSAEQNGRALLRESESITGLDAENREFAGEHLDDEARTPRAHLPSGPEERSCTDVVPAELTADRDHSTRAPPYPEDFTIYDAGAVSRSWGD</sequence>
<dbReference type="OrthoDB" id="3227079at2759"/>
<gene>
    <name evidence="2" type="ORF">PAXRUDRAFT_132209</name>
</gene>
<accession>A0A0D0E9H4</accession>